<protein>
    <submittedName>
        <fullName evidence="1">Uncharacterized protein</fullName>
    </submittedName>
</protein>
<dbReference type="Proteomes" id="UP000183263">
    <property type="component" value="Unassembled WGS sequence"/>
</dbReference>
<dbReference type="AlphaFoldDB" id="A0A1G8RMY9"/>
<evidence type="ECO:0000313" key="2">
    <source>
        <dbReference type="Proteomes" id="UP000183263"/>
    </source>
</evidence>
<gene>
    <name evidence="1" type="ORF">SAMN05444695_11846</name>
</gene>
<evidence type="ECO:0000313" key="1">
    <source>
        <dbReference type="EMBL" id="SDJ18262.1"/>
    </source>
</evidence>
<name>A0A1G8RMY9_9NOCA</name>
<dbReference type="RefSeq" id="WP_072739881.1">
    <property type="nucleotide sequence ID" value="NZ_CP048813.1"/>
</dbReference>
<proteinExistence type="predicted"/>
<reference evidence="1 2" key="1">
    <citation type="submission" date="2016-10" db="EMBL/GenBank/DDBJ databases">
        <authorList>
            <person name="de Groot N.N."/>
        </authorList>
    </citation>
    <scope>NUCLEOTIDE SEQUENCE [LARGE SCALE GENOMIC DNA]</scope>
    <source>
        <strain evidence="1 2">DSM 44892</strain>
    </source>
</reference>
<accession>A0A1G8RMY9</accession>
<dbReference type="OrthoDB" id="4763900at2"/>
<sequence length="73" mass="7571">MKLNLFSAWATFALVLVSIVALAGFLVAAGSGFGGWAVLTGVICLGSLAAAAVLLGTTRHHDHRLHRPTPSIF</sequence>
<keyword evidence="2" id="KW-1185">Reference proteome</keyword>
<dbReference type="EMBL" id="FNDN01000018">
    <property type="protein sequence ID" value="SDJ18262.1"/>
    <property type="molecule type" value="Genomic_DNA"/>
</dbReference>
<organism evidence="1 2">
    <name type="scientific">Rhodococcus triatomae</name>
    <dbReference type="NCBI Taxonomy" id="300028"/>
    <lineage>
        <taxon>Bacteria</taxon>
        <taxon>Bacillati</taxon>
        <taxon>Actinomycetota</taxon>
        <taxon>Actinomycetes</taxon>
        <taxon>Mycobacteriales</taxon>
        <taxon>Nocardiaceae</taxon>
        <taxon>Rhodococcus</taxon>
    </lineage>
</organism>